<evidence type="ECO:0000313" key="3">
    <source>
        <dbReference type="EMBL" id="KAK3728082.1"/>
    </source>
</evidence>
<dbReference type="AlphaFoldDB" id="A0AAE1CQF5"/>
<dbReference type="GO" id="GO:0004190">
    <property type="term" value="F:aspartic-type endopeptidase activity"/>
    <property type="evidence" value="ECO:0007669"/>
    <property type="project" value="InterPro"/>
</dbReference>
<organism evidence="3 4">
    <name type="scientific">Elysia crispata</name>
    <name type="common">lettuce slug</name>
    <dbReference type="NCBI Taxonomy" id="231223"/>
    <lineage>
        <taxon>Eukaryota</taxon>
        <taxon>Metazoa</taxon>
        <taxon>Spiralia</taxon>
        <taxon>Lophotrochozoa</taxon>
        <taxon>Mollusca</taxon>
        <taxon>Gastropoda</taxon>
        <taxon>Heterobranchia</taxon>
        <taxon>Euthyneura</taxon>
        <taxon>Panpulmonata</taxon>
        <taxon>Sacoglossa</taxon>
        <taxon>Placobranchoidea</taxon>
        <taxon>Plakobranchidae</taxon>
        <taxon>Elysia</taxon>
    </lineage>
</organism>
<evidence type="ECO:0000256" key="1">
    <source>
        <dbReference type="PROSITE-ProRule" id="PRU00047"/>
    </source>
</evidence>
<proteinExistence type="predicted"/>
<evidence type="ECO:0000259" key="2">
    <source>
        <dbReference type="PROSITE" id="PS50158"/>
    </source>
</evidence>
<dbReference type="PROSITE" id="PS50158">
    <property type="entry name" value="ZF_CCHC"/>
    <property type="match status" value="1"/>
</dbReference>
<dbReference type="InterPro" id="IPR001878">
    <property type="entry name" value="Znf_CCHC"/>
</dbReference>
<keyword evidence="1" id="KW-0862">Zinc</keyword>
<dbReference type="Gene3D" id="4.10.60.10">
    <property type="entry name" value="Zinc finger, CCHC-type"/>
    <property type="match status" value="1"/>
</dbReference>
<dbReference type="PANTHER" id="PTHR37984">
    <property type="entry name" value="PROTEIN CBG26694"/>
    <property type="match status" value="1"/>
</dbReference>
<dbReference type="GO" id="GO:0008270">
    <property type="term" value="F:zinc ion binding"/>
    <property type="evidence" value="ECO:0007669"/>
    <property type="project" value="UniProtKB-KW"/>
</dbReference>
<dbReference type="Pfam" id="PF13975">
    <property type="entry name" value="gag-asp_proteas"/>
    <property type="match status" value="1"/>
</dbReference>
<reference evidence="3" key="1">
    <citation type="journal article" date="2023" name="G3 (Bethesda)">
        <title>A reference genome for the long-term kleptoplast-retaining sea slug Elysia crispata morphotype clarki.</title>
        <authorList>
            <person name="Eastman K.E."/>
            <person name="Pendleton A.L."/>
            <person name="Shaikh M.A."/>
            <person name="Suttiyut T."/>
            <person name="Ogas R."/>
            <person name="Tomko P."/>
            <person name="Gavelis G."/>
            <person name="Widhalm J.R."/>
            <person name="Wisecaver J.H."/>
        </authorList>
    </citation>
    <scope>NUCLEOTIDE SEQUENCE</scope>
    <source>
        <strain evidence="3">ECLA1</strain>
    </source>
</reference>
<dbReference type="InterPro" id="IPR043502">
    <property type="entry name" value="DNA/RNA_pol_sf"/>
</dbReference>
<dbReference type="InterPro" id="IPR001969">
    <property type="entry name" value="Aspartic_peptidase_AS"/>
</dbReference>
<dbReference type="CDD" id="cd00303">
    <property type="entry name" value="retropepsin_like"/>
    <property type="match status" value="1"/>
</dbReference>
<dbReference type="Proteomes" id="UP001283361">
    <property type="component" value="Unassembled WGS sequence"/>
</dbReference>
<dbReference type="PANTHER" id="PTHR37984:SF9">
    <property type="entry name" value="INTEGRASE CATALYTIC DOMAIN-CONTAINING PROTEIN"/>
    <property type="match status" value="1"/>
</dbReference>
<accession>A0AAE1CQF5</accession>
<evidence type="ECO:0000313" key="4">
    <source>
        <dbReference type="Proteomes" id="UP001283361"/>
    </source>
</evidence>
<dbReference type="InterPro" id="IPR021109">
    <property type="entry name" value="Peptidase_aspartic_dom_sf"/>
</dbReference>
<dbReference type="Gene3D" id="2.40.70.10">
    <property type="entry name" value="Acid Proteases"/>
    <property type="match status" value="1"/>
</dbReference>
<keyword evidence="1" id="KW-0479">Metal-binding</keyword>
<dbReference type="PROSITE" id="PS00141">
    <property type="entry name" value="ASP_PROTEASE"/>
    <property type="match status" value="1"/>
</dbReference>
<dbReference type="InterPro" id="IPR050951">
    <property type="entry name" value="Retrovirus_Pol_polyprotein"/>
</dbReference>
<keyword evidence="1" id="KW-0863">Zinc-finger</keyword>
<dbReference type="SMART" id="SM00343">
    <property type="entry name" value="ZnF_C2HC"/>
    <property type="match status" value="2"/>
</dbReference>
<dbReference type="EMBL" id="JAWDGP010007208">
    <property type="protein sequence ID" value="KAK3728082.1"/>
    <property type="molecule type" value="Genomic_DNA"/>
</dbReference>
<dbReference type="GO" id="GO:0003676">
    <property type="term" value="F:nucleic acid binding"/>
    <property type="evidence" value="ECO:0007669"/>
    <property type="project" value="InterPro"/>
</dbReference>
<sequence length="509" mass="56862">MERFLRPERFDGNPDSPDAAKNWTHWRKTFENFISSVQGHSPDKFQLLTNFVAPSVYEYIAESTIYEKAIETLEKMYVKTGNEIFARHIFATTKQEAGQTMDQFLQKLKGLSKDCNFQAVSAEKNRQDAIRDAFISGLNSHQIRQRLLENCTLDLQRAYDLARSLEMAEKQSMTYVTHTPCASTSHITAAASEDTPPTTAALPSSKCFFCGYSRHPRSRCPAQNATCKGCGKKGHFAKVCQFKPNSTKLEYSAAMNPQLSTLVSAASAPSSLSKATINVSINGHTLKALVDTGSTESYVCSDIAKSLKVSTMPSEKSISMASSNLSSVTQGHCFVNLNYQGQKYNNVKLSLLPGLCSDIILGHDFLDQHKGVEISFKGEKPTFSVCSVAAAKIEAPELFKNLTPDCKPTATKSRRFSKPDEEFIDAEIHQLLKDDIIEPSNSPWRAQVLVTTNKRHKKRLVVDYSQTINRFTLLDAYPLPNMNKMVEDIYLSMNSTAHWTFVVHIIKFL</sequence>
<keyword evidence="4" id="KW-1185">Reference proteome</keyword>
<dbReference type="SUPFAM" id="SSF57756">
    <property type="entry name" value="Retrovirus zinc finger-like domains"/>
    <property type="match status" value="1"/>
</dbReference>
<dbReference type="GO" id="GO:0006508">
    <property type="term" value="P:proteolysis"/>
    <property type="evidence" value="ECO:0007669"/>
    <property type="project" value="InterPro"/>
</dbReference>
<feature type="domain" description="CCHC-type" evidence="2">
    <location>
        <begin position="227"/>
        <end position="240"/>
    </location>
</feature>
<gene>
    <name evidence="3" type="ORF">RRG08_022133</name>
</gene>
<dbReference type="SUPFAM" id="SSF50630">
    <property type="entry name" value="Acid proteases"/>
    <property type="match status" value="1"/>
</dbReference>
<comment type="caution">
    <text evidence="3">The sequence shown here is derived from an EMBL/GenBank/DDBJ whole genome shotgun (WGS) entry which is preliminary data.</text>
</comment>
<dbReference type="InterPro" id="IPR036875">
    <property type="entry name" value="Znf_CCHC_sf"/>
</dbReference>
<dbReference type="Gene3D" id="3.10.10.10">
    <property type="entry name" value="HIV Type 1 Reverse Transcriptase, subunit A, domain 1"/>
    <property type="match status" value="1"/>
</dbReference>
<dbReference type="SUPFAM" id="SSF56672">
    <property type="entry name" value="DNA/RNA polymerases"/>
    <property type="match status" value="1"/>
</dbReference>
<protein>
    <recommendedName>
        <fullName evidence="2">CCHC-type domain-containing protein</fullName>
    </recommendedName>
</protein>
<name>A0AAE1CQF5_9GAST</name>